<dbReference type="PANTHER" id="PTHR21198">
    <property type="entry name" value="GLUTAMATE RACEMASE"/>
    <property type="match status" value="1"/>
</dbReference>
<comment type="caution">
    <text evidence="9">The sequence shown here is derived from an EMBL/GenBank/DDBJ whole genome shotgun (WGS) entry which is preliminary data.</text>
</comment>
<evidence type="ECO:0000313" key="9">
    <source>
        <dbReference type="EMBL" id="KXB34571.1"/>
    </source>
</evidence>
<reference evidence="9 10" key="1">
    <citation type="submission" date="2016-01" db="EMBL/GenBank/DDBJ databases">
        <authorList>
            <person name="Oliw E.H."/>
        </authorList>
    </citation>
    <scope>NUCLEOTIDE SEQUENCE [LARGE SCALE GENOMIC DNA]</scope>
    <source>
        <strain evidence="9 10">KA00635</strain>
    </source>
</reference>
<evidence type="ECO:0000256" key="2">
    <source>
        <dbReference type="ARBA" id="ARBA00013090"/>
    </source>
</evidence>
<dbReference type="STRING" id="87541.AWM71_05955"/>
<dbReference type="FunFam" id="3.40.50.1860:FF:000002">
    <property type="entry name" value="Glutamate racemase"/>
    <property type="match status" value="1"/>
</dbReference>
<dbReference type="InterPro" id="IPR033134">
    <property type="entry name" value="Asp/Glu_racemase_AS_2"/>
</dbReference>
<dbReference type="NCBIfam" id="NF002035">
    <property type="entry name" value="PRK00865.1-3"/>
    <property type="match status" value="1"/>
</dbReference>
<keyword evidence="6 8" id="KW-0961">Cell wall biogenesis/degradation</keyword>
<comment type="pathway">
    <text evidence="8">Cell wall biogenesis; peptidoglycan biosynthesis.</text>
</comment>
<dbReference type="NCBIfam" id="TIGR00067">
    <property type="entry name" value="glut_race"/>
    <property type="match status" value="1"/>
</dbReference>
<evidence type="ECO:0000256" key="4">
    <source>
        <dbReference type="ARBA" id="ARBA00022984"/>
    </source>
</evidence>
<dbReference type="PATRIC" id="fig|87541.4.peg.1323"/>
<dbReference type="InterPro" id="IPR001920">
    <property type="entry name" value="Asp/Glu_race"/>
</dbReference>
<evidence type="ECO:0000256" key="5">
    <source>
        <dbReference type="ARBA" id="ARBA00023235"/>
    </source>
</evidence>
<feature type="binding site" evidence="8">
    <location>
        <begin position="61"/>
        <end position="62"/>
    </location>
    <ligand>
        <name>substrate</name>
    </ligand>
</feature>
<dbReference type="PROSITE" id="PS00924">
    <property type="entry name" value="ASP_GLU_RACEMASE_2"/>
    <property type="match status" value="1"/>
</dbReference>
<keyword evidence="5 8" id="KW-0413">Isomerase</keyword>
<sequence>MLAEIWYNKACRFFRKAGKSMNRPIGFLDSGVGGLTVVKEAMRQLPNESIIYIGDNARCPYGPRPVEEINAFTQQLVDFLVAKQVKLLVVACNTATAVSLEKIRERLSIPVVGVIHPGARAANRYTRTGKIGILATSATIQSALYQNILLDRNPDLQVFPLVCSKFVPLVESKEYSSPLAKKIVKESLLPLKDKGLDTVILGCTHYPLLRPLIQHAVGDEVTLVNSGAETITDVASLMDFYGLSAHAKDRINKSYEFYTTGGVQLFQEILEDWIGPVSQVQRVSLDQLQKGEY</sequence>
<evidence type="ECO:0000256" key="1">
    <source>
        <dbReference type="ARBA" id="ARBA00001602"/>
    </source>
</evidence>
<dbReference type="InterPro" id="IPR004391">
    <property type="entry name" value="Glu_race"/>
</dbReference>
<comment type="function">
    <text evidence="8">Provides the (R)-glutamate required for cell wall biosynthesis.</text>
</comment>
<dbReference type="GO" id="GO:0071555">
    <property type="term" value="P:cell wall organization"/>
    <property type="evidence" value="ECO:0007669"/>
    <property type="project" value="UniProtKB-KW"/>
</dbReference>
<dbReference type="GO" id="GO:0042802">
    <property type="term" value="F:identical protein binding"/>
    <property type="evidence" value="ECO:0007669"/>
    <property type="project" value="UniProtKB-ARBA"/>
</dbReference>
<dbReference type="Proteomes" id="UP000070422">
    <property type="component" value="Unassembled WGS sequence"/>
</dbReference>
<feature type="active site" description="Proton donor/acceptor" evidence="8">
    <location>
        <position position="92"/>
    </location>
</feature>
<gene>
    <name evidence="8" type="primary">murI</name>
    <name evidence="9" type="ORF">HMPREF3187_01339</name>
</gene>
<keyword evidence="4 8" id="KW-0573">Peptidoglycan synthesis</keyword>
<evidence type="ECO:0000256" key="3">
    <source>
        <dbReference type="ARBA" id="ARBA00022960"/>
    </source>
</evidence>
<dbReference type="InterPro" id="IPR018187">
    <property type="entry name" value="Asp/Glu_racemase_AS_1"/>
</dbReference>
<dbReference type="UniPathway" id="UPA00219"/>
<feature type="binding site" evidence="8">
    <location>
        <begin position="29"/>
        <end position="30"/>
    </location>
    <ligand>
        <name>substrate</name>
    </ligand>
</feature>
<dbReference type="GO" id="GO:0009252">
    <property type="term" value="P:peptidoglycan biosynthetic process"/>
    <property type="evidence" value="ECO:0007669"/>
    <property type="project" value="UniProtKB-UniRule"/>
</dbReference>
<organism evidence="9 10">
    <name type="scientific">Aerococcus christensenii</name>
    <dbReference type="NCBI Taxonomy" id="87541"/>
    <lineage>
        <taxon>Bacteria</taxon>
        <taxon>Bacillati</taxon>
        <taxon>Bacillota</taxon>
        <taxon>Bacilli</taxon>
        <taxon>Lactobacillales</taxon>
        <taxon>Aerococcaceae</taxon>
        <taxon>Aerococcus</taxon>
    </lineage>
</organism>
<dbReference type="Pfam" id="PF01177">
    <property type="entry name" value="Asp_Glu_race"/>
    <property type="match status" value="1"/>
</dbReference>
<proteinExistence type="inferred from homology"/>
<evidence type="ECO:0000256" key="7">
    <source>
        <dbReference type="ARBA" id="ARBA00070053"/>
    </source>
</evidence>
<accession>A0A133XUE6</accession>
<feature type="binding site" evidence="8">
    <location>
        <begin position="93"/>
        <end position="94"/>
    </location>
    <ligand>
        <name>substrate</name>
    </ligand>
</feature>
<protein>
    <recommendedName>
        <fullName evidence="7 8">Glutamate racemase</fullName>
        <ecNumber evidence="2 8">5.1.1.3</ecNumber>
    </recommendedName>
</protein>
<dbReference type="AlphaFoldDB" id="A0A133XUE6"/>
<comment type="catalytic activity">
    <reaction evidence="1 8">
        <text>L-glutamate = D-glutamate</text>
        <dbReference type="Rhea" id="RHEA:12813"/>
        <dbReference type="ChEBI" id="CHEBI:29985"/>
        <dbReference type="ChEBI" id="CHEBI:29986"/>
        <dbReference type="EC" id="5.1.1.3"/>
    </reaction>
</comment>
<evidence type="ECO:0000313" key="10">
    <source>
        <dbReference type="Proteomes" id="UP000070422"/>
    </source>
</evidence>
<evidence type="ECO:0000256" key="8">
    <source>
        <dbReference type="HAMAP-Rule" id="MF_00258"/>
    </source>
</evidence>
<dbReference type="GO" id="GO:0008360">
    <property type="term" value="P:regulation of cell shape"/>
    <property type="evidence" value="ECO:0007669"/>
    <property type="project" value="UniProtKB-KW"/>
</dbReference>
<feature type="active site" description="Proton donor/acceptor" evidence="8">
    <location>
        <position position="203"/>
    </location>
</feature>
<dbReference type="PANTHER" id="PTHR21198:SF2">
    <property type="entry name" value="GLUTAMATE RACEMASE"/>
    <property type="match status" value="1"/>
</dbReference>
<dbReference type="EC" id="5.1.1.3" evidence="2 8"/>
<dbReference type="InterPro" id="IPR015942">
    <property type="entry name" value="Asp/Glu/hydantoin_racemase"/>
</dbReference>
<name>A0A133XUE6_9LACT</name>
<comment type="similarity">
    <text evidence="8">Belongs to the aspartate/glutamate racemases family.</text>
</comment>
<keyword evidence="3 8" id="KW-0133">Cell shape</keyword>
<feature type="binding site" evidence="8">
    <location>
        <begin position="204"/>
        <end position="205"/>
    </location>
    <ligand>
        <name>substrate</name>
    </ligand>
</feature>
<dbReference type="GO" id="GO:0008881">
    <property type="term" value="F:glutamate racemase activity"/>
    <property type="evidence" value="ECO:0007669"/>
    <property type="project" value="UniProtKB-UniRule"/>
</dbReference>
<dbReference type="SUPFAM" id="SSF53681">
    <property type="entry name" value="Aspartate/glutamate racemase"/>
    <property type="match status" value="2"/>
</dbReference>
<evidence type="ECO:0000256" key="6">
    <source>
        <dbReference type="ARBA" id="ARBA00023316"/>
    </source>
</evidence>
<dbReference type="HAMAP" id="MF_00258">
    <property type="entry name" value="Glu_racemase"/>
    <property type="match status" value="1"/>
</dbReference>
<dbReference type="EMBL" id="LSCQ01000074">
    <property type="protein sequence ID" value="KXB34571.1"/>
    <property type="molecule type" value="Genomic_DNA"/>
</dbReference>
<dbReference type="Gene3D" id="3.40.50.1860">
    <property type="match status" value="2"/>
</dbReference>
<dbReference type="PROSITE" id="PS00923">
    <property type="entry name" value="ASP_GLU_RACEMASE_1"/>
    <property type="match status" value="1"/>
</dbReference>